<feature type="chain" id="PRO_5031397273" evidence="2">
    <location>
        <begin position="20"/>
        <end position="254"/>
    </location>
</feature>
<evidence type="ECO:0000256" key="2">
    <source>
        <dbReference type="SAM" id="SignalP"/>
    </source>
</evidence>
<sequence length="254" mass="26147">MIRPLLFALALIAAPAANAALAPKDLGEVALAPAAGARLPLDAKVAEDGHETTLGRVLARHPASVFLFADYTCASVCGAELAIAAASLADPKLADLRAGLVVVGLDPKDGPDAARRMRDAALGEQAAGASFLTAEQATVDTLTEAGGYHYRYDPATDQFAHPAAVLAVAEDGRIGRALAGLSLMPATLRPALVEAGEGRVGGLVERVVLRCYGFDPATGLYTADAKLWLRLAGGLTVLSLCLAILALSRRSRTT</sequence>
<accession>A0A7V7PTI1</accession>
<gene>
    <name evidence="3" type="ORF">F6X38_02530</name>
</gene>
<keyword evidence="1" id="KW-1133">Transmembrane helix</keyword>
<proteinExistence type="predicted"/>
<dbReference type="EMBL" id="VZDO01000001">
    <property type="protein sequence ID" value="KAB0682972.1"/>
    <property type="molecule type" value="Genomic_DNA"/>
</dbReference>
<comment type="caution">
    <text evidence="3">The sequence shown here is derived from an EMBL/GenBank/DDBJ whole genome shotgun (WGS) entry which is preliminary data.</text>
</comment>
<evidence type="ECO:0000256" key="1">
    <source>
        <dbReference type="SAM" id="Phobius"/>
    </source>
</evidence>
<dbReference type="AlphaFoldDB" id="A0A7V7PTI1"/>
<organism evidence="3 4">
    <name type="scientific">Plantimonas leprariae</name>
    <dbReference type="NCBI Taxonomy" id="2615207"/>
    <lineage>
        <taxon>Bacteria</taxon>
        <taxon>Pseudomonadati</taxon>
        <taxon>Pseudomonadota</taxon>
        <taxon>Alphaproteobacteria</taxon>
        <taxon>Hyphomicrobiales</taxon>
        <taxon>Aurantimonadaceae</taxon>
        <taxon>Plantimonas</taxon>
    </lineage>
</organism>
<keyword evidence="1" id="KW-0812">Transmembrane</keyword>
<evidence type="ECO:0000313" key="4">
    <source>
        <dbReference type="Proteomes" id="UP000432089"/>
    </source>
</evidence>
<keyword evidence="4" id="KW-1185">Reference proteome</keyword>
<dbReference type="RefSeq" id="WP_150967945.1">
    <property type="nucleotide sequence ID" value="NZ_VZDO01000001.1"/>
</dbReference>
<evidence type="ECO:0000313" key="3">
    <source>
        <dbReference type="EMBL" id="KAB0682972.1"/>
    </source>
</evidence>
<protein>
    <submittedName>
        <fullName evidence="3">SCO family protein</fullName>
    </submittedName>
</protein>
<keyword evidence="2" id="KW-0732">Signal</keyword>
<keyword evidence="1" id="KW-0472">Membrane</keyword>
<feature type="signal peptide" evidence="2">
    <location>
        <begin position="1"/>
        <end position="19"/>
    </location>
</feature>
<feature type="transmembrane region" description="Helical" evidence="1">
    <location>
        <begin position="227"/>
        <end position="247"/>
    </location>
</feature>
<dbReference type="Gene3D" id="3.40.30.10">
    <property type="entry name" value="Glutaredoxin"/>
    <property type="match status" value="1"/>
</dbReference>
<dbReference type="Proteomes" id="UP000432089">
    <property type="component" value="Unassembled WGS sequence"/>
</dbReference>
<name>A0A7V7PTI1_9HYPH</name>
<reference evidence="3 4" key="1">
    <citation type="submission" date="2019-09" db="EMBL/GenBank/DDBJ databases">
        <title>YIM 132180 draft genome.</title>
        <authorList>
            <person name="Zhang K."/>
        </authorList>
    </citation>
    <scope>NUCLEOTIDE SEQUENCE [LARGE SCALE GENOMIC DNA]</scope>
    <source>
        <strain evidence="3 4">YIM 132180</strain>
    </source>
</reference>